<dbReference type="AlphaFoldDB" id="A0A162KQC4"/>
<dbReference type="GeneID" id="97241843"/>
<dbReference type="Proteomes" id="UP000075787">
    <property type="component" value="Unassembled WGS sequence"/>
</dbReference>
<sequence>MNAISLQDLTDAAPHVLPHLAGAGLSAPDGLSGPAALGHFGVIPDGDIVSPPSTAEPTAGLVASFKRSTRQRYIDPAAEHGLKALADAVAGAGLSADRMAAAPQRFGLLLATTAGPVETRKQYVSSYTQRGRQSVSATLFSSVGYNIVGSLLARSQGLRGPVLTFAARPGWLAALVAHARRLFTADRTDLIFVGRAEADGAMVLALSPETGTGAVLHDRPTGAALRPLVSGDDGRLAAMLALYSWRGGAAPLEIWADRLSEIAP</sequence>
<dbReference type="InterPro" id="IPR016039">
    <property type="entry name" value="Thiolase-like"/>
</dbReference>
<dbReference type="EMBL" id="LPZR01000164">
    <property type="protein sequence ID" value="KYO51864.1"/>
    <property type="molecule type" value="Genomic_DNA"/>
</dbReference>
<proteinExistence type="predicted"/>
<evidence type="ECO:0000313" key="2">
    <source>
        <dbReference type="Proteomes" id="UP000075787"/>
    </source>
</evidence>
<name>A0A162KQC4_9PROT</name>
<gene>
    <name evidence="1" type="ORF">AUP44_06525</name>
</gene>
<dbReference type="OrthoDB" id="9995692at2"/>
<organism evidence="1 2">
    <name type="scientific">Tistrella mobilis</name>
    <dbReference type="NCBI Taxonomy" id="171437"/>
    <lineage>
        <taxon>Bacteria</taxon>
        <taxon>Pseudomonadati</taxon>
        <taxon>Pseudomonadota</taxon>
        <taxon>Alphaproteobacteria</taxon>
        <taxon>Geminicoccales</taxon>
        <taxon>Geminicoccaceae</taxon>
        <taxon>Tistrella</taxon>
    </lineage>
</organism>
<accession>A0A162KQC4</accession>
<dbReference type="GO" id="GO:0016746">
    <property type="term" value="F:acyltransferase activity"/>
    <property type="evidence" value="ECO:0007669"/>
    <property type="project" value="InterPro"/>
</dbReference>
<dbReference type="SUPFAM" id="SSF53901">
    <property type="entry name" value="Thiolase-like"/>
    <property type="match status" value="1"/>
</dbReference>
<comment type="caution">
    <text evidence="1">The sequence shown here is derived from an EMBL/GenBank/DDBJ whole genome shotgun (WGS) entry which is preliminary data.</text>
</comment>
<reference evidence="1 2" key="1">
    <citation type="submission" date="2015-12" db="EMBL/GenBank/DDBJ databases">
        <title>Genome sequence of Tistrella mobilis MCCC 1A02139.</title>
        <authorList>
            <person name="Lu L."/>
            <person name="Lai Q."/>
            <person name="Shao Z."/>
            <person name="Qian P."/>
        </authorList>
    </citation>
    <scope>NUCLEOTIDE SEQUENCE [LARGE SCALE GENOMIC DNA]</scope>
    <source>
        <strain evidence="1 2">MCCC 1A02139</strain>
    </source>
</reference>
<protein>
    <submittedName>
        <fullName evidence="1">Uncharacterized protein</fullName>
    </submittedName>
</protein>
<dbReference type="RefSeq" id="WP_062764923.1">
    <property type="nucleotide sequence ID" value="NZ_CP121045.1"/>
</dbReference>
<dbReference type="Gene3D" id="3.40.47.10">
    <property type="match status" value="1"/>
</dbReference>
<evidence type="ECO:0000313" key="1">
    <source>
        <dbReference type="EMBL" id="KYO51864.1"/>
    </source>
</evidence>